<dbReference type="RefSeq" id="XP_068139268.1">
    <property type="nucleotide sequence ID" value="XM_068283167.1"/>
</dbReference>
<dbReference type="GeneID" id="94583769"/>
<gene>
    <name evidence="1" type="ORF">YALI1_E37083g</name>
</gene>
<evidence type="ECO:0000313" key="2">
    <source>
        <dbReference type="Proteomes" id="UP000182444"/>
    </source>
</evidence>
<name>A0A1D8NKS0_YARLL</name>
<dbReference type="AlphaFoldDB" id="A0A1D8NKS0"/>
<evidence type="ECO:0000313" key="1">
    <source>
        <dbReference type="EMBL" id="AOW06234.1"/>
    </source>
</evidence>
<dbReference type="VEuPathDB" id="FungiDB:YALI1_E37083g"/>
<dbReference type="EMBL" id="CP017557">
    <property type="protein sequence ID" value="AOW06234.1"/>
    <property type="molecule type" value="Genomic_DNA"/>
</dbReference>
<protein>
    <submittedName>
        <fullName evidence="1">Uncharacterized protein</fullName>
    </submittedName>
</protein>
<dbReference type="Proteomes" id="UP000182444">
    <property type="component" value="Chromosome 1E"/>
</dbReference>
<accession>A0A1D8NKS0</accession>
<proteinExistence type="predicted"/>
<organism evidence="1 2">
    <name type="scientific">Yarrowia lipolytica</name>
    <name type="common">Candida lipolytica</name>
    <dbReference type="NCBI Taxonomy" id="4952"/>
    <lineage>
        <taxon>Eukaryota</taxon>
        <taxon>Fungi</taxon>
        <taxon>Dikarya</taxon>
        <taxon>Ascomycota</taxon>
        <taxon>Saccharomycotina</taxon>
        <taxon>Dipodascomycetes</taxon>
        <taxon>Dipodascales</taxon>
        <taxon>Dipodascales incertae sedis</taxon>
        <taxon>Yarrowia</taxon>
    </lineage>
</organism>
<sequence>MNSPSPQLSRVDVSNISQFGVGSVGSGLCQVSMLVTFSCNDLSWSIMTYITDLSSASSGSSKSMTI</sequence>
<reference evidence="1 2" key="1">
    <citation type="journal article" date="2016" name="PLoS ONE">
        <title>Sequence Assembly of Yarrowia lipolytica Strain W29/CLIB89 Shows Transposable Element Diversity.</title>
        <authorList>
            <person name="Magnan C."/>
            <person name="Yu J."/>
            <person name="Chang I."/>
            <person name="Jahn E."/>
            <person name="Kanomata Y."/>
            <person name="Wu J."/>
            <person name="Zeller M."/>
            <person name="Oakes M."/>
            <person name="Baldi P."/>
            <person name="Sandmeyer S."/>
        </authorList>
    </citation>
    <scope>NUCLEOTIDE SEQUENCE [LARGE SCALE GENOMIC DNA]</scope>
    <source>
        <strain evidence="2">CLIB89(W29)</strain>
    </source>
</reference>